<dbReference type="PROSITE" id="PS50157">
    <property type="entry name" value="ZINC_FINGER_C2H2_2"/>
    <property type="match status" value="1"/>
</dbReference>
<dbReference type="InterPro" id="IPR013087">
    <property type="entry name" value="Znf_C2H2_type"/>
</dbReference>
<dbReference type="PROSITE" id="PS00028">
    <property type="entry name" value="ZINC_FINGER_C2H2_1"/>
    <property type="match status" value="1"/>
</dbReference>
<feature type="region of interest" description="Disordered" evidence="2">
    <location>
        <begin position="306"/>
        <end position="366"/>
    </location>
</feature>
<accession>A0A6A6E9Z6</accession>
<keyword evidence="5" id="KW-1185">Reference proteome</keyword>
<evidence type="ECO:0000259" key="3">
    <source>
        <dbReference type="PROSITE" id="PS50157"/>
    </source>
</evidence>
<evidence type="ECO:0000256" key="2">
    <source>
        <dbReference type="SAM" id="MobiDB-lite"/>
    </source>
</evidence>
<feature type="compositionally biased region" description="Polar residues" evidence="2">
    <location>
        <begin position="336"/>
        <end position="352"/>
    </location>
</feature>
<sequence length="798" mass="90300">MANKDDLLLQIRKLEDFVDSLAATSSNIEEKLHDVSCTLQKIRCWAKTLIGHVPEVLTKAVQDTTTAFLQLPDLTRESTNSTDPLKAILTSAINSYQRTLEITMSSVSPEIVPEVHHPMDATQLLTKCDRLRLEIMNSEEYIHTTRLDKKDKENLWETMSCLRVSVRKLELNITSIESCIHLGRTTADTFNDCMTFLELVHCLTGIPLEIDALKLGLRGFLLEIDTTRSLMQTLHSDTHVGPQQSRQNNGFPKDIRMDDKAVITVKDDSSNGTLGSADIQCCDDSKAVMKQSDYHPQDYQIDESVTKEGHAASYKRAHGSQNRPILLDSDSDIQSRHTNSSTSLSKQASATRQAVEPTSAGRNTLAGSNTHMVHDVLTMSEPGTECTTREIIETIHRIYGIRLDKKQVSRALHSLECVEGRRNGYTVERRSDGRTGFYKHNPTKCNFKTKPIRLLVHDLMLSESGTVDYIQTKFNKKHPKMALSKKKVRTYLKSIACCDSKLENFPTTFYHNQRKCNIATQLLYLHRNSCDGSRLVDCNHPGTCTPDSDSESEYAPSIDIDLEDGNSTSLKGKSACNSASKNQNGLSSLEKAYECDNCTSRYWHERDLRRHKKNLHTQFWSCMSIRDVEAVFIANSTHKNVICGYCGQKFDQLVDQNARIEHVTRTHGFYVCPGKRVFSSDAFQDHLRDVHNGTIGWWTGAFADSVRVEKVGSKRKLTYEHENFQDSSRKGAQKNQFRSDQQREGWTRDDSPVEMNVDNSAIGDNAAEHTDDQADGRQDVNWISRTEGKDRKISLYFH</sequence>
<evidence type="ECO:0000313" key="4">
    <source>
        <dbReference type="EMBL" id="KAF2188777.1"/>
    </source>
</evidence>
<name>A0A6A6E9Z6_9PEZI</name>
<dbReference type="SMART" id="SM00355">
    <property type="entry name" value="ZnF_C2H2"/>
    <property type="match status" value="3"/>
</dbReference>
<protein>
    <recommendedName>
        <fullName evidence="3">C2H2-type domain-containing protein</fullName>
    </recommendedName>
</protein>
<organism evidence="4 5">
    <name type="scientific">Zopfia rhizophila CBS 207.26</name>
    <dbReference type="NCBI Taxonomy" id="1314779"/>
    <lineage>
        <taxon>Eukaryota</taxon>
        <taxon>Fungi</taxon>
        <taxon>Dikarya</taxon>
        <taxon>Ascomycota</taxon>
        <taxon>Pezizomycotina</taxon>
        <taxon>Dothideomycetes</taxon>
        <taxon>Dothideomycetes incertae sedis</taxon>
        <taxon>Zopfiaceae</taxon>
        <taxon>Zopfia</taxon>
    </lineage>
</organism>
<reference evidence="4" key="1">
    <citation type="journal article" date="2020" name="Stud. Mycol.">
        <title>101 Dothideomycetes genomes: a test case for predicting lifestyles and emergence of pathogens.</title>
        <authorList>
            <person name="Haridas S."/>
            <person name="Albert R."/>
            <person name="Binder M."/>
            <person name="Bloem J."/>
            <person name="Labutti K."/>
            <person name="Salamov A."/>
            <person name="Andreopoulos B."/>
            <person name="Baker S."/>
            <person name="Barry K."/>
            <person name="Bills G."/>
            <person name="Bluhm B."/>
            <person name="Cannon C."/>
            <person name="Castanera R."/>
            <person name="Culley D."/>
            <person name="Daum C."/>
            <person name="Ezra D."/>
            <person name="Gonzalez J."/>
            <person name="Henrissat B."/>
            <person name="Kuo A."/>
            <person name="Liang C."/>
            <person name="Lipzen A."/>
            <person name="Lutzoni F."/>
            <person name="Magnuson J."/>
            <person name="Mondo S."/>
            <person name="Nolan M."/>
            <person name="Ohm R."/>
            <person name="Pangilinan J."/>
            <person name="Park H.-J."/>
            <person name="Ramirez L."/>
            <person name="Alfaro M."/>
            <person name="Sun H."/>
            <person name="Tritt A."/>
            <person name="Yoshinaga Y."/>
            <person name="Zwiers L.-H."/>
            <person name="Turgeon B."/>
            <person name="Goodwin S."/>
            <person name="Spatafora J."/>
            <person name="Crous P."/>
            <person name="Grigoriev I."/>
        </authorList>
    </citation>
    <scope>NUCLEOTIDE SEQUENCE</scope>
    <source>
        <strain evidence="4">CBS 207.26</strain>
    </source>
</reference>
<keyword evidence="1" id="KW-0863">Zinc-finger</keyword>
<gene>
    <name evidence="4" type="ORF">K469DRAFT_70824</name>
</gene>
<feature type="region of interest" description="Disordered" evidence="2">
    <location>
        <begin position="722"/>
        <end position="758"/>
    </location>
</feature>
<feature type="compositionally biased region" description="Basic and acidic residues" evidence="2">
    <location>
        <begin position="740"/>
        <end position="751"/>
    </location>
</feature>
<keyword evidence="1" id="KW-0862">Zinc</keyword>
<proteinExistence type="predicted"/>
<dbReference type="Gene3D" id="3.30.160.60">
    <property type="entry name" value="Classic Zinc Finger"/>
    <property type="match status" value="1"/>
</dbReference>
<dbReference type="EMBL" id="ML994622">
    <property type="protein sequence ID" value="KAF2188777.1"/>
    <property type="molecule type" value="Genomic_DNA"/>
</dbReference>
<evidence type="ECO:0000256" key="1">
    <source>
        <dbReference type="PROSITE-ProRule" id="PRU00042"/>
    </source>
</evidence>
<evidence type="ECO:0000313" key="5">
    <source>
        <dbReference type="Proteomes" id="UP000800200"/>
    </source>
</evidence>
<feature type="domain" description="C2H2-type" evidence="3">
    <location>
        <begin position="593"/>
        <end position="617"/>
    </location>
</feature>
<keyword evidence="1" id="KW-0479">Metal-binding</keyword>
<dbReference type="Proteomes" id="UP000800200">
    <property type="component" value="Unassembled WGS sequence"/>
</dbReference>
<dbReference type="GO" id="GO:0008270">
    <property type="term" value="F:zinc ion binding"/>
    <property type="evidence" value="ECO:0007669"/>
    <property type="project" value="UniProtKB-KW"/>
</dbReference>
<dbReference type="AlphaFoldDB" id="A0A6A6E9Z6"/>